<dbReference type="CDD" id="cd05466">
    <property type="entry name" value="PBP2_LTTR_substrate"/>
    <property type="match status" value="1"/>
</dbReference>
<dbReference type="Gene3D" id="3.40.190.290">
    <property type="match status" value="1"/>
</dbReference>
<dbReference type="PANTHER" id="PTHR30126:SF91">
    <property type="entry name" value="LYSR FAMILY TRANSCRIPTIONAL REGULATOR"/>
    <property type="match status" value="1"/>
</dbReference>
<sequence>MLEHGVNGFVVGNVSVESWRVFLLVVEHGSFSAAARQLHKVPSAISMMIANLEADLNLELFDRSRREPIPTAAARALLPNARYAIQQLQQLETHALSLSQGLESTLTLVVDPALLVGDWISVLGDLATAHPDLAVEVLAAQASDAMQLLHEGRAQLGLLLERPQMDNREGFFEIHSETFVAVMSPKHSIFVTQESINFDDLMASRQIVVASWNADEVDERFAMSSQIWRTDNYTSAVGLIQAGLGWGMLPRSMVRSYINSGSLVEIPLENLKNTMVLAVDMVWSKEQPMGLATRYILDRIGASYLR</sequence>
<dbReference type="PROSITE" id="PS50931">
    <property type="entry name" value="HTH_LYSR"/>
    <property type="match status" value="1"/>
</dbReference>
<keyword evidence="4" id="KW-0804">Transcription</keyword>
<dbReference type="GO" id="GO:0003700">
    <property type="term" value="F:DNA-binding transcription factor activity"/>
    <property type="evidence" value="ECO:0007669"/>
    <property type="project" value="InterPro"/>
</dbReference>
<protein>
    <submittedName>
        <fullName evidence="6">LysR family transcriptional regulator</fullName>
    </submittedName>
</protein>
<evidence type="ECO:0000313" key="7">
    <source>
        <dbReference type="Proteomes" id="UP000253940"/>
    </source>
</evidence>
<dbReference type="KEGG" id="mbah:HYN46_02100"/>
<dbReference type="Pfam" id="PF03466">
    <property type="entry name" value="LysR_substrate"/>
    <property type="match status" value="1"/>
</dbReference>
<dbReference type="InterPro" id="IPR036388">
    <property type="entry name" value="WH-like_DNA-bd_sf"/>
</dbReference>
<keyword evidence="7" id="KW-1185">Reference proteome</keyword>
<evidence type="ECO:0000256" key="1">
    <source>
        <dbReference type="ARBA" id="ARBA00009437"/>
    </source>
</evidence>
<dbReference type="Gene3D" id="1.10.10.10">
    <property type="entry name" value="Winged helix-like DNA-binding domain superfamily/Winged helix DNA-binding domain"/>
    <property type="match status" value="1"/>
</dbReference>
<keyword evidence="3" id="KW-0238">DNA-binding</keyword>
<dbReference type="SUPFAM" id="SSF53850">
    <property type="entry name" value="Periplasmic binding protein-like II"/>
    <property type="match status" value="1"/>
</dbReference>
<dbReference type="AlphaFoldDB" id="A0A345P3B7"/>
<evidence type="ECO:0000313" key="6">
    <source>
        <dbReference type="EMBL" id="AXI01776.1"/>
    </source>
</evidence>
<dbReference type="InterPro" id="IPR000847">
    <property type="entry name" value="LysR_HTH_N"/>
</dbReference>
<proteinExistence type="inferred from homology"/>
<keyword evidence="2" id="KW-0805">Transcription regulation</keyword>
<dbReference type="GO" id="GO:0000976">
    <property type="term" value="F:transcription cis-regulatory region binding"/>
    <property type="evidence" value="ECO:0007669"/>
    <property type="project" value="TreeGrafter"/>
</dbReference>
<accession>A0A345P3B7</accession>
<organism evidence="6 7">
    <name type="scientific">Aquirhabdus parva</name>
    <dbReference type="NCBI Taxonomy" id="2283318"/>
    <lineage>
        <taxon>Bacteria</taxon>
        <taxon>Pseudomonadati</taxon>
        <taxon>Pseudomonadota</taxon>
        <taxon>Gammaproteobacteria</taxon>
        <taxon>Moraxellales</taxon>
        <taxon>Moraxellaceae</taxon>
        <taxon>Aquirhabdus</taxon>
    </lineage>
</organism>
<dbReference type="Proteomes" id="UP000253940">
    <property type="component" value="Chromosome"/>
</dbReference>
<name>A0A345P3B7_9GAMM</name>
<reference evidence="6 7" key="1">
    <citation type="submission" date="2018-07" db="EMBL/GenBank/DDBJ databases">
        <title>Genome sequencing of Moraxellaceae gen. HYN0046.</title>
        <authorList>
            <person name="Kim M."/>
            <person name="Yi H."/>
        </authorList>
    </citation>
    <scope>NUCLEOTIDE SEQUENCE [LARGE SCALE GENOMIC DNA]</scope>
    <source>
        <strain evidence="6 7">HYN0046</strain>
    </source>
</reference>
<dbReference type="EMBL" id="CP031222">
    <property type="protein sequence ID" value="AXI01776.1"/>
    <property type="molecule type" value="Genomic_DNA"/>
</dbReference>
<evidence type="ECO:0000256" key="2">
    <source>
        <dbReference type="ARBA" id="ARBA00023015"/>
    </source>
</evidence>
<dbReference type="InterPro" id="IPR005119">
    <property type="entry name" value="LysR_subst-bd"/>
</dbReference>
<comment type="similarity">
    <text evidence="1">Belongs to the LysR transcriptional regulatory family.</text>
</comment>
<dbReference type="PANTHER" id="PTHR30126">
    <property type="entry name" value="HTH-TYPE TRANSCRIPTIONAL REGULATOR"/>
    <property type="match status" value="1"/>
</dbReference>
<evidence type="ECO:0000259" key="5">
    <source>
        <dbReference type="PROSITE" id="PS50931"/>
    </source>
</evidence>
<feature type="domain" description="HTH lysR-type" evidence="5">
    <location>
        <begin position="14"/>
        <end position="71"/>
    </location>
</feature>
<evidence type="ECO:0000256" key="4">
    <source>
        <dbReference type="ARBA" id="ARBA00023163"/>
    </source>
</evidence>
<dbReference type="Pfam" id="PF00126">
    <property type="entry name" value="HTH_1"/>
    <property type="match status" value="1"/>
</dbReference>
<dbReference type="OrthoDB" id="196624at2"/>
<dbReference type="RefSeq" id="WP_114897886.1">
    <property type="nucleotide sequence ID" value="NZ_CP031222.1"/>
</dbReference>
<evidence type="ECO:0000256" key="3">
    <source>
        <dbReference type="ARBA" id="ARBA00023125"/>
    </source>
</evidence>
<dbReference type="SUPFAM" id="SSF46785">
    <property type="entry name" value="Winged helix' DNA-binding domain"/>
    <property type="match status" value="1"/>
</dbReference>
<gene>
    <name evidence="6" type="ORF">HYN46_02100</name>
</gene>
<dbReference type="InterPro" id="IPR036390">
    <property type="entry name" value="WH_DNA-bd_sf"/>
</dbReference>